<dbReference type="GO" id="GO:0005524">
    <property type="term" value="F:ATP binding"/>
    <property type="evidence" value="ECO:0007669"/>
    <property type="project" value="InterPro"/>
</dbReference>
<organism evidence="4 5">
    <name type="scientific">Thermocatellispora tengchongensis</name>
    <dbReference type="NCBI Taxonomy" id="1073253"/>
    <lineage>
        <taxon>Bacteria</taxon>
        <taxon>Bacillati</taxon>
        <taxon>Actinomycetota</taxon>
        <taxon>Actinomycetes</taxon>
        <taxon>Streptosporangiales</taxon>
        <taxon>Streptosporangiaceae</taxon>
        <taxon>Thermocatellispora</taxon>
    </lineage>
</organism>
<dbReference type="SUPFAM" id="SSF56059">
    <property type="entry name" value="Glutathione synthetase ATP-binding domain-like"/>
    <property type="match status" value="1"/>
</dbReference>
<evidence type="ECO:0000256" key="1">
    <source>
        <dbReference type="SAM" id="MobiDB-lite"/>
    </source>
</evidence>
<dbReference type="Pfam" id="PF00391">
    <property type="entry name" value="PEP-utilizers"/>
    <property type="match status" value="1"/>
</dbReference>
<evidence type="ECO:0000313" key="5">
    <source>
        <dbReference type="Proteomes" id="UP000578449"/>
    </source>
</evidence>
<dbReference type="Proteomes" id="UP000578449">
    <property type="component" value="Unassembled WGS sequence"/>
</dbReference>
<dbReference type="RefSeq" id="WP_185055177.1">
    <property type="nucleotide sequence ID" value="NZ_BAABIX010000018.1"/>
</dbReference>
<keyword evidence="4" id="KW-0808">Transferase</keyword>
<dbReference type="EMBL" id="JACHGN010000022">
    <property type="protein sequence ID" value="MBB5138305.1"/>
    <property type="molecule type" value="Genomic_DNA"/>
</dbReference>
<dbReference type="InterPro" id="IPR002192">
    <property type="entry name" value="PPDK_AMP/ATP-bd"/>
</dbReference>
<dbReference type="InterPro" id="IPR008279">
    <property type="entry name" value="PEP-util_enz_mobile_dom"/>
</dbReference>
<dbReference type="InterPro" id="IPR036637">
    <property type="entry name" value="Phosphohistidine_dom_sf"/>
</dbReference>
<dbReference type="InterPro" id="IPR013815">
    <property type="entry name" value="ATP_grasp_subdomain_1"/>
</dbReference>
<dbReference type="PANTHER" id="PTHR43615:SF1">
    <property type="entry name" value="PPDK_N DOMAIN-CONTAINING PROTEIN"/>
    <property type="match status" value="1"/>
</dbReference>
<gene>
    <name evidence="4" type="ORF">HNP84_008058</name>
</gene>
<feature type="domain" description="Pyruvate phosphate dikinase AMP/ATP-binding" evidence="3">
    <location>
        <begin position="17"/>
        <end position="307"/>
    </location>
</feature>
<dbReference type="AlphaFoldDB" id="A0A840PQN8"/>
<dbReference type="GO" id="GO:0008986">
    <property type="term" value="F:pyruvate, water dikinase activity"/>
    <property type="evidence" value="ECO:0007669"/>
    <property type="project" value="UniProtKB-EC"/>
</dbReference>
<accession>A0A840PQN8</accession>
<proteinExistence type="predicted"/>
<name>A0A840PQN8_9ACTN</name>
<dbReference type="InterPro" id="IPR051549">
    <property type="entry name" value="PEP_Utilizing_Enz"/>
</dbReference>
<comment type="caution">
    <text evidence="4">The sequence shown here is derived from an EMBL/GenBank/DDBJ whole genome shotgun (WGS) entry which is preliminary data.</text>
</comment>
<dbReference type="Gene3D" id="3.30.470.20">
    <property type="entry name" value="ATP-grasp fold, B domain"/>
    <property type="match status" value="1"/>
</dbReference>
<dbReference type="Gene3D" id="3.30.1490.20">
    <property type="entry name" value="ATP-grasp fold, A domain"/>
    <property type="match status" value="1"/>
</dbReference>
<evidence type="ECO:0000259" key="2">
    <source>
        <dbReference type="Pfam" id="PF00391"/>
    </source>
</evidence>
<keyword evidence="4" id="KW-0670">Pyruvate</keyword>
<keyword evidence="4" id="KW-0418">Kinase</keyword>
<keyword evidence="5" id="KW-1185">Reference proteome</keyword>
<dbReference type="EC" id="2.7.9.2" evidence="4"/>
<sequence length="879" mass="91555">MRVVADLAEVGADMLDEAGGKAVNLGVLLRAGLPVPPGFVVTTDAYREVASAAGLDALLAGGLDGPALAARARESLLAAPVPEPVLLALRERVRGPVAVRSSATAEDLPQASFAGQQDTFLNVAGPGAVADAVRRCWASLWSDRAVAYRAANGIDHGSVRLAVVVQEMVPAEVAGVMFTADPVTGRRRQAVIEAAPGLGEAVVSGAVNPDRFVVDMGIFVGDRGIGRVLERRTGDKALSVRPLPGGGVERVTGGAPAGACLDDDQVLALARLGARVETLYGAPQDIEWAIDGAGRIWLTQARPITTLHPVPEGQDGLRVYLCFSVAQGLYRPITPMGVSAFRVLASAAAAEAGFPPTDPLAGPPAFAEAGGRLFVDVTGVMRSRVGRVLWPRVLDFMEARSAVVLRGLLGDPRLSVVRRSRLPFLRRVARVAIRHRVPPRAIRYLIDPRVALRDAARVRARLDAHLAAGPPAGATAEARLDHVLRLLGTRAIPLAPAILPAPAAGFAMLALAAKLAGDRVTGDEVQTVLRGLPHNVTTEMDLALWHAAARIGAEPAAAEALLSRTPAELAALHRSGGLPPVVAAELAGFLADYGDRAVAEIDLGLPRWSEDPEHVLGVIANYLRLDDPARAPDVVFARGAEEAERMIEVIGGRIGGTRGRIARAALRRTRALAGLRELPKFLIVRVLAAARRQLAAVGEELAARGVLADPADVFFLTIPEARAAARGGRADLRGVVAARREDYRRELARRRVPRVLLSDGSDPEAAAPSPEGQDALTGTPASAGTVTGPARVVLDPVGAKLEPGEILICPSTDPGWTPLFLTAGGLVMEMGGANSHGAVVAREYGIPAVVGVAHATDSIATGSPVTVDGSSGVVRLNGG</sequence>
<feature type="region of interest" description="Disordered" evidence="1">
    <location>
        <begin position="758"/>
        <end position="787"/>
    </location>
</feature>
<dbReference type="Pfam" id="PF01326">
    <property type="entry name" value="PPDK_N"/>
    <property type="match status" value="1"/>
</dbReference>
<protein>
    <submittedName>
        <fullName evidence="4">Pyruvate,water dikinase</fullName>
        <ecNumber evidence="4">2.7.9.2</ecNumber>
    </submittedName>
</protein>
<feature type="domain" description="PEP-utilising enzyme mobile" evidence="2">
    <location>
        <begin position="802"/>
        <end position="872"/>
    </location>
</feature>
<dbReference type="PANTHER" id="PTHR43615">
    <property type="entry name" value="PHOSPHOENOLPYRUVATE SYNTHASE-RELATED"/>
    <property type="match status" value="1"/>
</dbReference>
<evidence type="ECO:0000313" key="4">
    <source>
        <dbReference type="EMBL" id="MBB5138305.1"/>
    </source>
</evidence>
<dbReference type="Gene3D" id="3.50.30.10">
    <property type="entry name" value="Phosphohistidine domain"/>
    <property type="match status" value="1"/>
</dbReference>
<evidence type="ECO:0000259" key="3">
    <source>
        <dbReference type="Pfam" id="PF01326"/>
    </source>
</evidence>
<reference evidence="4 5" key="1">
    <citation type="submission" date="2020-08" db="EMBL/GenBank/DDBJ databases">
        <title>Genomic Encyclopedia of Type Strains, Phase IV (KMG-IV): sequencing the most valuable type-strain genomes for metagenomic binning, comparative biology and taxonomic classification.</title>
        <authorList>
            <person name="Goeker M."/>
        </authorList>
    </citation>
    <scope>NUCLEOTIDE SEQUENCE [LARGE SCALE GENOMIC DNA]</scope>
    <source>
        <strain evidence="4 5">DSM 45615</strain>
    </source>
</reference>
<dbReference type="SUPFAM" id="SSF52009">
    <property type="entry name" value="Phosphohistidine domain"/>
    <property type="match status" value="1"/>
</dbReference>